<protein>
    <submittedName>
        <fullName evidence="2">Protein limb expression 1</fullName>
    </submittedName>
</protein>
<dbReference type="InterPro" id="IPR029270">
    <property type="entry name" value="LIX1"/>
</dbReference>
<comment type="caution">
    <text evidence="2">The sequence shown here is derived from an EMBL/GenBank/DDBJ whole genome shotgun (WGS) entry which is preliminary data.</text>
</comment>
<evidence type="ECO:0000313" key="3">
    <source>
        <dbReference type="Proteomes" id="UP000499080"/>
    </source>
</evidence>
<sequence length="282" mass="31846">MTWTTSEAAPTLRTYIPNQREKILRCRPLATPFPGRGAQQHFTGSIGMDVPQFIKSAGNRKFETEECNSARRSYHLLNCPTKAEARRSAAKIALMNSVFNEHPSRRISNDFIEKAVEEAKSSFKLPTETDDADKSHSGIDAFRFMLESVAGRTTVPGTDDGVPTPALERESEGHARAPMFAPRGRRPLLPPRPGRRHAIPDGPRLDSERAGVSGSHLQRTDQCGKGTRSRQASRSRAQVSQRKERYSHASMRASQHRQWTQLKIEFAGELYKYYTYIQKKFM</sequence>
<dbReference type="OrthoDB" id="6250996at2759"/>
<proteinExistence type="predicted"/>
<feature type="region of interest" description="Disordered" evidence="1">
    <location>
        <begin position="152"/>
        <end position="254"/>
    </location>
</feature>
<name>A0A4Y2EUJ0_ARAVE</name>
<reference evidence="2 3" key="1">
    <citation type="journal article" date="2019" name="Sci. Rep.">
        <title>Orb-weaving spider Araneus ventricosus genome elucidates the spidroin gene catalogue.</title>
        <authorList>
            <person name="Kono N."/>
            <person name="Nakamura H."/>
            <person name="Ohtoshi R."/>
            <person name="Moran D.A.P."/>
            <person name="Shinohara A."/>
            <person name="Yoshida Y."/>
            <person name="Fujiwara M."/>
            <person name="Mori M."/>
            <person name="Tomita M."/>
            <person name="Arakawa K."/>
        </authorList>
    </citation>
    <scope>NUCLEOTIDE SEQUENCE [LARGE SCALE GENOMIC DNA]</scope>
</reference>
<organism evidence="2 3">
    <name type="scientific">Araneus ventricosus</name>
    <name type="common">Orbweaver spider</name>
    <name type="synonym">Epeira ventricosa</name>
    <dbReference type="NCBI Taxonomy" id="182803"/>
    <lineage>
        <taxon>Eukaryota</taxon>
        <taxon>Metazoa</taxon>
        <taxon>Ecdysozoa</taxon>
        <taxon>Arthropoda</taxon>
        <taxon>Chelicerata</taxon>
        <taxon>Arachnida</taxon>
        <taxon>Araneae</taxon>
        <taxon>Araneomorphae</taxon>
        <taxon>Entelegynae</taxon>
        <taxon>Araneoidea</taxon>
        <taxon>Araneidae</taxon>
        <taxon>Araneus</taxon>
    </lineage>
</organism>
<dbReference type="AlphaFoldDB" id="A0A4Y2EUJ0"/>
<accession>A0A4Y2EUJ0</accession>
<keyword evidence="3" id="KW-1185">Reference proteome</keyword>
<dbReference type="Pfam" id="PF14954">
    <property type="entry name" value="LIX1"/>
    <property type="match status" value="1"/>
</dbReference>
<evidence type="ECO:0000313" key="2">
    <source>
        <dbReference type="EMBL" id="GBM32922.1"/>
    </source>
</evidence>
<dbReference type="Proteomes" id="UP000499080">
    <property type="component" value="Unassembled WGS sequence"/>
</dbReference>
<dbReference type="EMBL" id="BGPR01000720">
    <property type="protein sequence ID" value="GBM32922.1"/>
    <property type="molecule type" value="Genomic_DNA"/>
</dbReference>
<gene>
    <name evidence="2" type="primary">lft</name>
    <name evidence="2" type="ORF">AVEN_13291_1</name>
</gene>
<evidence type="ECO:0000256" key="1">
    <source>
        <dbReference type="SAM" id="MobiDB-lite"/>
    </source>
</evidence>